<dbReference type="Pfam" id="PF06969">
    <property type="entry name" value="HemN_C"/>
    <property type="match status" value="1"/>
</dbReference>
<reference evidence="11" key="1">
    <citation type="journal article" date="2021" name="PeerJ">
        <title>Extensive microbial diversity within the chicken gut microbiome revealed by metagenomics and culture.</title>
        <authorList>
            <person name="Gilroy R."/>
            <person name="Ravi A."/>
            <person name="Getino M."/>
            <person name="Pursley I."/>
            <person name="Horton D.L."/>
            <person name="Alikhan N.F."/>
            <person name="Baker D."/>
            <person name="Gharbi K."/>
            <person name="Hall N."/>
            <person name="Watson M."/>
            <person name="Adriaenssens E.M."/>
            <person name="Foster-Nyarko E."/>
            <person name="Jarju S."/>
            <person name="Secka A."/>
            <person name="Antonio M."/>
            <person name="Oren A."/>
            <person name="Chaudhuri R.R."/>
            <person name="La Ragione R."/>
            <person name="Hildebrand F."/>
            <person name="Pallen M.J."/>
        </authorList>
    </citation>
    <scope>NUCLEOTIDE SEQUENCE</scope>
    <source>
        <strain evidence="11">ChiHecec2B26-7398</strain>
    </source>
</reference>
<sequence>MSRIDRFGIYLHIPYCRAKCRYCDFYSAPGARGVPQAYVDALLRELKKNPRRPDTLYFGGGTPSLLTPGQAAALIEAAAPLPGAEITLEANPDTVTAAALQGFRAAGVTRISFGVQSADDAQLRRLGRTHTAAAAAQALAWAREAGFPEICGDIMLALPQYANAEFDATLDLLQRGGCTHISAYLLKVEPGTAFAHYPPAGLPGPDEAAGFYLYAVQRLEQTGYRQYEISNFARPGHEGRHNLLYWNCRDYWGVGPAAHSCLNGVRRFWPNDVRGFIDGSAAEQAEGVCDAEDFLLMQLRLNAGLDLDEYARRGGHFTPAQMAFLRQCAAHGYAVLEPGRVRLTPAGMIVQNAILEELL</sequence>
<dbReference type="SUPFAM" id="SSF102114">
    <property type="entry name" value="Radical SAM enzymes"/>
    <property type="match status" value="1"/>
</dbReference>
<dbReference type="PROSITE" id="PS51918">
    <property type="entry name" value="RADICAL_SAM"/>
    <property type="match status" value="1"/>
</dbReference>
<dbReference type="CDD" id="cd01335">
    <property type="entry name" value="Radical_SAM"/>
    <property type="match status" value="1"/>
</dbReference>
<evidence type="ECO:0000313" key="12">
    <source>
        <dbReference type="Proteomes" id="UP000886751"/>
    </source>
</evidence>
<evidence type="ECO:0000256" key="7">
    <source>
        <dbReference type="ARBA" id="ARBA00023014"/>
    </source>
</evidence>
<keyword evidence="6 9" id="KW-0408">Iron</keyword>
<dbReference type="InterPro" id="IPR010723">
    <property type="entry name" value="HemN_C"/>
</dbReference>
<dbReference type="InterPro" id="IPR004559">
    <property type="entry name" value="HemW-like"/>
</dbReference>
<protein>
    <recommendedName>
        <fullName evidence="2 9">Heme chaperone HemW</fullName>
    </recommendedName>
</protein>
<dbReference type="GO" id="GO:0051539">
    <property type="term" value="F:4 iron, 4 sulfur cluster binding"/>
    <property type="evidence" value="ECO:0007669"/>
    <property type="project" value="UniProtKB-UniRule"/>
</dbReference>
<evidence type="ECO:0000256" key="1">
    <source>
        <dbReference type="ARBA" id="ARBA00006100"/>
    </source>
</evidence>
<accession>A0A9D2BUK8</accession>
<keyword evidence="9" id="KW-0004">4Fe-4S</keyword>
<dbReference type="NCBIfam" id="TIGR00539">
    <property type="entry name" value="hemN_rel"/>
    <property type="match status" value="1"/>
</dbReference>
<dbReference type="Gene3D" id="3.20.20.70">
    <property type="entry name" value="Aldolase class I"/>
    <property type="match status" value="1"/>
</dbReference>
<dbReference type="PANTHER" id="PTHR13932">
    <property type="entry name" value="COPROPORPHYRINIGEN III OXIDASE"/>
    <property type="match status" value="1"/>
</dbReference>
<comment type="caution">
    <text evidence="11">The sequence shown here is derived from an EMBL/GenBank/DDBJ whole genome shotgun (WGS) entry which is preliminary data.</text>
</comment>
<comment type="function">
    <text evidence="9">Probably acts as a heme chaperone, transferring heme to an unknown acceptor. Binds one molecule of heme per monomer, possibly covalently. Binds 1 [4Fe-4S] cluster. The cluster is coordinated with 3 cysteines and an exchangeable S-adenosyl-L-methionine.</text>
</comment>
<reference evidence="11" key="2">
    <citation type="submission" date="2021-04" db="EMBL/GenBank/DDBJ databases">
        <authorList>
            <person name="Gilroy R."/>
        </authorList>
    </citation>
    <scope>NUCLEOTIDE SEQUENCE</scope>
    <source>
        <strain evidence="11">ChiHecec2B26-7398</strain>
    </source>
</reference>
<dbReference type="AlphaFoldDB" id="A0A9D2BUK8"/>
<keyword evidence="8 9" id="KW-0143">Chaperone</keyword>
<dbReference type="GO" id="GO:0004109">
    <property type="term" value="F:coproporphyrinogen oxidase activity"/>
    <property type="evidence" value="ECO:0007669"/>
    <property type="project" value="InterPro"/>
</dbReference>
<dbReference type="InterPro" id="IPR058240">
    <property type="entry name" value="rSAM_sf"/>
</dbReference>
<comment type="similarity">
    <text evidence="1">Belongs to the anaerobic coproporphyrinogen-III oxidase family. HemW subfamily.</text>
</comment>
<dbReference type="Pfam" id="PF04055">
    <property type="entry name" value="Radical_SAM"/>
    <property type="match status" value="1"/>
</dbReference>
<dbReference type="SMART" id="SM00729">
    <property type="entry name" value="Elp3"/>
    <property type="match status" value="1"/>
</dbReference>
<keyword evidence="4 9" id="KW-0949">S-adenosyl-L-methionine</keyword>
<keyword evidence="5 9" id="KW-0479">Metal-binding</keyword>
<evidence type="ECO:0000256" key="8">
    <source>
        <dbReference type="ARBA" id="ARBA00023186"/>
    </source>
</evidence>
<evidence type="ECO:0000313" key="11">
    <source>
        <dbReference type="EMBL" id="HIX94132.1"/>
    </source>
</evidence>
<evidence type="ECO:0000256" key="9">
    <source>
        <dbReference type="RuleBase" id="RU364116"/>
    </source>
</evidence>
<evidence type="ECO:0000256" key="5">
    <source>
        <dbReference type="ARBA" id="ARBA00022723"/>
    </source>
</evidence>
<feature type="domain" description="Radical SAM core" evidence="10">
    <location>
        <begin position="1"/>
        <end position="225"/>
    </location>
</feature>
<gene>
    <name evidence="11" type="primary">hemW</name>
    <name evidence="11" type="ORF">H9846_01570</name>
</gene>
<dbReference type="EMBL" id="DXEI01000029">
    <property type="protein sequence ID" value="HIX94132.1"/>
    <property type="molecule type" value="Genomic_DNA"/>
</dbReference>
<dbReference type="SFLD" id="SFLDG01082">
    <property type="entry name" value="B12-binding_domain_containing"/>
    <property type="match status" value="1"/>
</dbReference>
<keyword evidence="3 9" id="KW-0349">Heme</keyword>
<dbReference type="SFLD" id="SFLDS00029">
    <property type="entry name" value="Radical_SAM"/>
    <property type="match status" value="1"/>
</dbReference>
<dbReference type="GO" id="GO:0006779">
    <property type="term" value="P:porphyrin-containing compound biosynthetic process"/>
    <property type="evidence" value="ECO:0007669"/>
    <property type="project" value="InterPro"/>
</dbReference>
<keyword evidence="7 9" id="KW-0411">Iron-sulfur</keyword>
<evidence type="ECO:0000256" key="4">
    <source>
        <dbReference type="ARBA" id="ARBA00022691"/>
    </source>
</evidence>
<dbReference type="InterPro" id="IPR034505">
    <property type="entry name" value="Coproporphyrinogen-III_oxidase"/>
</dbReference>
<dbReference type="SFLD" id="SFLDG01065">
    <property type="entry name" value="anaerobic_coproporphyrinogen-I"/>
    <property type="match status" value="1"/>
</dbReference>
<comment type="subcellular location">
    <subcellularLocation>
        <location evidence="9">Cytoplasm</location>
    </subcellularLocation>
</comment>
<keyword evidence="9" id="KW-0963">Cytoplasm</keyword>
<dbReference type="PANTHER" id="PTHR13932:SF5">
    <property type="entry name" value="RADICAL S-ADENOSYL METHIONINE DOMAIN-CONTAINING PROTEIN 1, MITOCHONDRIAL"/>
    <property type="match status" value="1"/>
</dbReference>
<dbReference type="InterPro" id="IPR007197">
    <property type="entry name" value="rSAM"/>
</dbReference>
<dbReference type="SFLD" id="SFLDF00562">
    <property type="entry name" value="HemN-like__clustered_with_heat"/>
    <property type="match status" value="1"/>
</dbReference>
<evidence type="ECO:0000256" key="6">
    <source>
        <dbReference type="ARBA" id="ARBA00023004"/>
    </source>
</evidence>
<dbReference type="GO" id="GO:0046872">
    <property type="term" value="F:metal ion binding"/>
    <property type="evidence" value="ECO:0007669"/>
    <property type="project" value="UniProtKB-UniRule"/>
</dbReference>
<evidence type="ECO:0000256" key="3">
    <source>
        <dbReference type="ARBA" id="ARBA00022617"/>
    </source>
</evidence>
<evidence type="ECO:0000259" key="10">
    <source>
        <dbReference type="PROSITE" id="PS51918"/>
    </source>
</evidence>
<dbReference type="GO" id="GO:0005737">
    <property type="term" value="C:cytoplasm"/>
    <property type="evidence" value="ECO:0007669"/>
    <property type="project" value="UniProtKB-SubCell"/>
</dbReference>
<dbReference type="InterPro" id="IPR013785">
    <property type="entry name" value="Aldolase_TIM"/>
</dbReference>
<proteinExistence type="inferred from homology"/>
<dbReference type="Proteomes" id="UP000886751">
    <property type="component" value="Unassembled WGS sequence"/>
</dbReference>
<evidence type="ECO:0000256" key="2">
    <source>
        <dbReference type="ARBA" id="ARBA00017228"/>
    </source>
</evidence>
<dbReference type="InterPro" id="IPR006638">
    <property type="entry name" value="Elp3/MiaA/NifB-like_rSAM"/>
</dbReference>
<name>A0A9D2BUK8_9FIRM</name>
<organism evidence="11 12">
    <name type="scientific">Candidatus Gemmiger excrementipullorum</name>
    <dbReference type="NCBI Taxonomy" id="2838610"/>
    <lineage>
        <taxon>Bacteria</taxon>
        <taxon>Bacillati</taxon>
        <taxon>Bacillota</taxon>
        <taxon>Clostridia</taxon>
        <taxon>Eubacteriales</taxon>
        <taxon>Gemmiger</taxon>
    </lineage>
</organism>